<reference evidence="2" key="2">
    <citation type="submission" date="2022-01" db="EMBL/GenBank/DDBJ databases">
        <authorList>
            <person name="Yamashiro T."/>
            <person name="Shiraishi A."/>
            <person name="Satake H."/>
            <person name="Nakayama K."/>
        </authorList>
    </citation>
    <scope>NUCLEOTIDE SEQUENCE</scope>
</reference>
<keyword evidence="3" id="KW-1185">Reference proteome</keyword>
<protein>
    <submittedName>
        <fullName evidence="2">Ribonuclease H-like domain-containing protein</fullName>
    </submittedName>
</protein>
<accession>A0ABQ4WJX7</accession>
<reference evidence="2" key="1">
    <citation type="journal article" date="2022" name="Int. J. Mol. Sci.">
        <title>Draft Genome of Tanacetum Coccineum: Genomic Comparison of Closely Related Tanacetum-Family Plants.</title>
        <authorList>
            <person name="Yamashiro T."/>
            <person name="Shiraishi A."/>
            <person name="Nakayama K."/>
            <person name="Satake H."/>
        </authorList>
    </citation>
    <scope>NUCLEOTIDE SEQUENCE</scope>
</reference>
<comment type="caution">
    <text evidence="2">The sequence shown here is derived from an EMBL/GenBank/DDBJ whole genome shotgun (WGS) entry which is preliminary data.</text>
</comment>
<evidence type="ECO:0000313" key="3">
    <source>
        <dbReference type="Proteomes" id="UP001151760"/>
    </source>
</evidence>
<proteinExistence type="predicted"/>
<dbReference type="SUPFAM" id="SSF56672">
    <property type="entry name" value="DNA/RNA polymerases"/>
    <property type="match status" value="1"/>
</dbReference>
<organism evidence="2 3">
    <name type="scientific">Tanacetum coccineum</name>
    <dbReference type="NCBI Taxonomy" id="301880"/>
    <lineage>
        <taxon>Eukaryota</taxon>
        <taxon>Viridiplantae</taxon>
        <taxon>Streptophyta</taxon>
        <taxon>Embryophyta</taxon>
        <taxon>Tracheophyta</taxon>
        <taxon>Spermatophyta</taxon>
        <taxon>Magnoliopsida</taxon>
        <taxon>eudicotyledons</taxon>
        <taxon>Gunneridae</taxon>
        <taxon>Pentapetalae</taxon>
        <taxon>asterids</taxon>
        <taxon>campanulids</taxon>
        <taxon>Asterales</taxon>
        <taxon>Asteraceae</taxon>
        <taxon>Asteroideae</taxon>
        <taxon>Anthemideae</taxon>
        <taxon>Anthemidinae</taxon>
        <taxon>Tanacetum</taxon>
    </lineage>
</organism>
<dbReference type="EMBL" id="BQNB010008704">
    <property type="protein sequence ID" value="GJS53133.1"/>
    <property type="molecule type" value="Genomic_DNA"/>
</dbReference>
<gene>
    <name evidence="2" type="ORF">Tco_0626495</name>
</gene>
<dbReference type="PANTHER" id="PTHR11439:SF524">
    <property type="entry name" value="RNA-DIRECTED DNA POLYMERASE, PROTEIN KINASE RLK-PELLE-DLSV FAMILY"/>
    <property type="match status" value="1"/>
</dbReference>
<evidence type="ECO:0000313" key="2">
    <source>
        <dbReference type="EMBL" id="GJS53133.1"/>
    </source>
</evidence>
<evidence type="ECO:0000259" key="1">
    <source>
        <dbReference type="Pfam" id="PF07727"/>
    </source>
</evidence>
<dbReference type="InterPro" id="IPR013103">
    <property type="entry name" value="RVT_2"/>
</dbReference>
<dbReference type="InterPro" id="IPR043502">
    <property type="entry name" value="DNA/RNA_pol_sf"/>
</dbReference>
<name>A0ABQ4WJX7_9ASTR</name>
<feature type="domain" description="Reverse transcriptase Ty1/copia-type" evidence="1">
    <location>
        <begin position="71"/>
        <end position="138"/>
    </location>
</feature>
<dbReference type="Proteomes" id="UP001151760">
    <property type="component" value="Unassembled WGS sequence"/>
</dbReference>
<dbReference type="Pfam" id="PF07727">
    <property type="entry name" value="RVT_2"/>
    <property type="match status" value="1"/>
</dbReference>
<dbReference type="PANTHER" id="PTHR11439">
    <property type="entry name" value="GAG-POL-RELATED RETROTRANSPOSON"/>
    <property type="match status" value="1"/>
</dbReference>
<sequence length="293" mass="33086">MKGCDEAKRRIEKVESQLSWMAAETPRGCNGTLSRYTTRLVANGCTQLEGVDVDETFSPVVKPGAIGTVITSSQALLQQIITSLHQEFSMTDLGSLNYFLGIYVTQDSSGMFLSHKKYVVEILERAHIVNYNHSRTPIDTKSKLGYDGDLVSDPTLYRSLAGTLQYLAFTRPNISYAVQQIWSYMHNPREPHLSALKRILRYVRGTLDYRLQLFSSSTIDLVAYLDIDWASCPTTRRRLSITVFPCKNLLSAPLSVSRRFLVLVRRQSIVVLPMLLLRLVGCEIYYVSCVDPT</sequence>